<gene>
    <name evidence="3" type="ORF">V757_12030</name>
</gene>
<evidence type="ECO:0000313" key="3">
    <source>
        <dbReference type="EMBL" id="ETD66894.1"/>
    </source>
</evidence>
<dbReference type="CDD" id="cd00060">
    <property type="entry name" value="FHA"/>
    <property type="match status" value="1"/>
</dbReference>
<protein>
    <recommendedName>
        <fullName evidence="2">FHA domain-containing protein</fullName>
    </recommendedName>
</protein>
<dbReference type="Gene3D" id="2.60.200.20">
    <property type="match status" value="1"/>
</dbReference>
<dbReference type="OrthoDB" id="273564at2"/>
<proteinExistence type="predicted"/>
<dbReference type="SMART" id="SM00240">
    <property type="entry name" value="FHA"/>
    <property type="match status" value="1"/>
</dbReference>
<dbReference type="InterPro" id="IPR000253">
    <property type="entry name" value="FHA_dom"/>
</dbReference>
<name>V8FRG9_9BURK</name>
<comment type="caution">
    <text evidence="3">The sequence shown here is derived from an EMBL/GenBank/DDBJ whole genome shotgun (WGS) entry which is preliminary data.</text>
</comment>
<reference evidence="3 4" key="1">
    <citation type="submission" date="2013-11" db="EMBL/GenBank/DDBJ databases">
        <title>Genomic analysis of Pelistega sp. HM-7.</title>
        <authorList>
            <person name="Kumbhare S.V."/>
            <person name="Shetty S.A."/>
            <person name="Sharma O."/>
            <person name="Dhotre D.P."/>
        </authorList>
    </citation>
    <scope>NUCLEOTIDE SEQUENCE [LARGE SCALE GENOMIC DNA]</scope>
    <source>
        <strain evidence="3 4">HM-7</strain>
    </source>
</reference>
<dbReference type="InterPro" id="IPR008984">
    <property type="entry name" value="SMAD_FHA_dom_sf"/>
</dbReference>
<dbReference type="AlphaFoldDB" id="V8FRG9"/>
<evidence type="ECO:0000256" key="1">
    <source>
        <dbReference type="SAM" id="MobiDB-lite"/>
    </source>
</evidence>
<dbReference type="SUPFAM" id="SSF49879">
    <property type="entry name" value="SMAD/FHA domain"/>
    <property type="match status" value="1"/>
</dbReference>
<feature type="domain" description="FHA" evidence="2">
    <location>
        <begin position="21"/>
        <end position="73"/>
    </location>
</feature>
<sequence length="262" mass="28792">MQLSITDKSHSVSVHQVTPPGVTLGRASTNHIVLTDESKQISLMQAIIRVQNRETLILKNMGSLEIQVNQTSLPLGKEIVVHAGDNIRIGDYTCTVSKLPSAPTVMPMPNQPAMTGHYTAISPKNTGFIPEKTTPTQAIEEDILGLNSTAPTTQQPINYTKDIFAELLGVDAVPIGASHANLHPFEFNSKLDKNFHDPLSNLDTRISIEQENDPLKIIASDGNEHLNKNIFSNPKPSTLNIDDSRVNLTELDRLLDEINQKH</sequence>
<dbReference type="Proteomes" id="UP000018766">
    <property type="component" value="Unassembled WGS sequence"/>
</dbReference>
<organism evidence="3 4">
    <name type="scientific">Pelistega indica</name>
    <dbReference type="NCBI Taxonomy" id="1414851"/>
    <lineage>
        <taxon>Bacteria</taxon>
        <taxon>Pseudomonadati</taxon>
        <taxon>Pseudomonadota</taxon>
        <taxon>Betaproteobacteria</taxon>
        <taxon>Burkholderiales</taxon>
        <taxon>Alcaligenaceae</taxon>
        <taxon>Pelistega</taxon>
    </lineage>
</organism>
<feature type="region of interest" description="Disordered" evidence="1">
    <location>
        <begin position="1"/>
        <end position="20"/>
    </location>
</feature>
<dbReference type="Pfam" id="PF00498">
    <property type="entry name" value="FHA"/>
    <property type="match status" value="1"/>
</dbReference>
<accession>V8FRG9</accession>
<evidence type="ECO:0000313" key="4">
    <source>
        <dbReference type="Proteomes" id="UP000018766"/>
    </source>
</evidence>
<evidence type="ECO:0000259" key="2">
    <source>
        <dbReference type="SMART" id="SM00240"/>
    </source>
</evidence>
<keyword evidence="4" id="KW-1185">Reference proteome</keyword>
<dbReference type="EMBL" id="AYSV01000132">
    <property type="protein sequence ID" value="ETD66894.1"/>
    <property type="molecule type" value="Genomic_DNA"/>
</dbReference>
<dbReference type="RefSeq" id="WP_023953186.1">
    <property type="nucleotide sequence ID" value="NZ_AYSV01000132.1"/>
</dbReference>
<feature type="compositionally biased region" description="Polar residues" evidence="1">
    <location>
        <begin position="1"/>
        <end position="16"/>
    </location>
</feature>